<dbReference type="EMBL" id="CAJVAX010000017">
    <property type="protein sequence ID" value="CAG7643375.1"/>
    <property type="molecule type" value="Genomic_DNA"/>
</dbReference>
<accession>A0A9W4MBZ3</accession>
<evidence type="ECO:0000256" key="1">
    <source>
        <dbReference type="SAM" id="MobiDB-lite"/>
    </source>
</evidence>
<feature type="compositionally biased region" description="Low complexity" evidence="1">
    <location>
        <begin position="75"/>
        <end position="98"/>
    </location>
</feature>
<reference evidence="2" key="1">
    <citation type="submission" date="2021-06" db="EMBL/GenBank/DDBJ databases">
        <authorList>
            <person name="Arsene-Ploetze F."/>
        </authorList>
    </citation>
    <scope>NUCLEOTIDE SEQUENCE</scope>
    <source>
        <strain evidence="2">SBRY1</strain>
    </source>
</reference>
<proteinExistence type="predicted"/>
<evidence type="ECO:0008006" key="4">
    <source>
        <dbReference type="Google" id="ProtNLM"/>
    </source>
</evidence>
<organism evidence="2 3">
    <name type="scientific">Actinacidiphila bryophytorum</name>
    <dbReference type="NCBI Taxonomy" id="1436133"/>
    <lineage>
        <taxon>Bacteria</taxon>
        <taxon>Bacillati</taxon>
        <taxon>Actinomycetota</taxon>
        <taxon>Actinomycetes</taxon>
        <taxon>Kitasatosporales</taxon>
        <taxon>Streptomycetaceae</taxon>
        <taxon>Actinacidiphila</taxon>
    </lineage>
</organism>
<sequence>MPLPAPDELPVLYRPAQIADVIGCSEWWVREQARRRRIPFTRLGGSYRFTAGHLAEIIRIFEERPLAPPDAGTLPSARSAYRPARAAPVAAESRLNARPPRRRRAPAGTQTTTPEGARHGIRREARRLLARSLQDRARQVPHRRGRQRRGAALPHQAGCRAGRQRGGGEGTWRAVA</sequence>
<feature type="compositionally biased region" description="Basic residues" evidence="1">
    <location>
        <begin position="139"/>
        <end position="149"/>
    </location>
</feature>
<feature type="region of interest" description="Disordered" evidence="1">
    <location>
        <begin position="71"/>
        <end position="176"/>
    </location>
</feature>
<name>A0A9W4MBZ3_9ACTN</name>
<evidence type="ECO:0000313" key="3">
    <source>
        <dbReference type="Proteomes" id="UP001153328"/>
    </source>
</evidence>
<comment type="caution">
    <text evidence="2">The sequence shown here is derived from an EMBL/GenBank/DDBJ whole genome shotgun (WGS) entry which is preliminary data.</text>
</comment>
<keyword evidence="3" id="KW-1185">Reference proteome</keyword>
<gene>
    <name evidence="2" type="ORF">SBRY_30798</name>
</gene>
<dbReference type="AlphaFoldDB" id="A0A9W4MBZ3"/>
<feature type="compositionally biased region" description="Basic and acidic residues" evidence="1">
    <location>
        <begin position="116"/>
        <end position="138"/>
    </location>
</feature>
<evidence type="ECO:0000313" key="2">
    <source>
        <dbReference type="EMBL" id="CAG7643375.1"/>
    </source>
</evidence>
<dbReference type="Proteomes" id="UP001153328">
    <property type="component" value="Unassembled WGS sequence"/>
</dbReference>
<protein>
    <recommendedName>
        <fullName evidence="4">Helix-turn-helix domain-containing protein</fullName>
    </recommendedName>
</protein>